<evidence type="ECO:0000313" key="2">
    <source>
        <dbReference type="Proteomes" id="UP001501570"/>
    </source>
</evidence>
<accession>A0ABP9RR79</accession>
<proteinExistence type="predicted"/>
<name>A0ABP9RR79_9ACTN</name>
<protein>
    <submittedName>
        <fullName evidence="1">Uncharacterized protein</fullName>
    </submittedName>
</protein>
<dbReference type="Proteomes" id="UP001501570">
    <property type="component" value="Unassembled WGS sequence"/>
</dbReference>
<keyword evidence="2" id="KW-1185">Reference proteome</keyword>
<comment type="caution">
    <text evidence="1">The sequence shown here is derived from an EMBL/GenBank/DDBJ whole genome shotgun (WGS) entry which is preliminary data.</text>
</comment>
<evidence type="ECO:0000313" key="1">
    <source>
        <dbReference type="EMBL" id="GAA5183957.1"/>
    </source>
</evidence>
<organism evidence="1 2">
    <name type="scientific">Rugosimonospora acidiphila</name>
    <dbReference type="NCBI Taxonomy" id="556531"/>
    <lineage>
        <taxon>Bacteria</taxon>
        <taxon>Bacillati</taxon>
        <taxon>Actinomycetota</taxon>
        <taxon>Actinomycetes</taxon>
        <taxon>Micromonosporales</taxon>
        <taxon>Micromonosporaceae</taxon>
        <taxon>Rugosimonospora</taxon>
    </lineage>
</organism>
<dbReference type="EMBL" id="BAABJQ010000006">
    <property type="protein sequence ID" value="GAA5183957.1"/>
    <property type="molecule type" value="Genomic_DNA"/>
</dbReference>
<reference evidence="2" key="1">
    <citation type="journal article" date="2019" name="Int. J. Syst. Evol. Microbiol.">
        <title>The Global Catalogue of Microorganisms (GCM) 10K type strain sequencing project: providing services to taxonomists for standard genome sequencing and annotation.</title>
        <authorList>
            <consortium name="The Broad Institute Genomics Platform"/>
            <consortium name="The Broad Institute Genome Sequencing Center for Infectious Disease"/>
            <person name="Wu L."/>
            <person name="Ma J."/>
        </authorList>
    </citation>
    <scope>NUCLEOTIDE SEQUENCE [LARGE SCALE GENOMIC DNA]</scope>
    <source>
        <strain evidence="2">JCM 18304</strain>
    </source>
</reference>
<sequence length="58" mass="5856">MVAVAAARIHQSFLGVALSAAATGYYSALLNTKPVRFVPAGDRDPPGAGNVAECVLLG</sequence>
<gene>
    <name evidence="1" type="ORF">GCM10023322_24380</name>
</gene>